<accession>A0A642KRX9</accession>
<organism evidence="2 3">
    <name type="scientific">Bacteroides fragilis</name>
    <dbReference type="NCBI Taxonomy" id="817"/>
    <lineage>
        <taxon>Bacteria</taxon>
        <taxon>Pseudomonadati</taxon>
        <taxon>Bacteroidota</taxon>
        <taxon>Bacteroidia</taxon>
        <taxon>Bacteroidales</taxon>
        <taxon>Bacteroidaceae</taxon>
        <taxon>Bacteroides</taxon>
    </lineage>
</organism>
<reference evidence="2 3" key="1">
    <citation type="journal article" date="2019" name="Nat. Med.">
        <title>A library of human gut bacterial isolates paired with longitudinal multiomics data enables mechanistic microbiome research.</title>
        <authorList>
            <person name="Poyet M."/>
            <person name="Groussin M."/>
            <person name="Gibbons S.M."/>
            <person name="Avila-Pacheco J."/>
            <person name="Jiang X."/>
            <person name="Kearney S.M."/>
            <person name="Perrotta A.R."/>
            <person name="Berdy B."/>
            <person name="Zhao S."/>
            <person name="Lieberman T.D."/>
            <person name="Swanson P.K."/>
            <person name="Smith M."/>
            <person name="Roesemann S."/>
            <person name="Alexander J.E."/>
            <person name="Rich S.A."/>
            <person name="Livny J."/>
            <person name="Vlamakis H."/>
            <person name="Clish C."/>
            <person name="Bullock K."/>
            <person name="Deik A."/>
            <person name="Scott J."/>
            <person name="Pierce K.A."/>
            <person name="Xavier R.J."/>
            <person name="Alm E.J."/>
        </authorList>
    </citation>
    <scope>NUCLEOTIDE SEQUENCE [LARGE SCALE GENOMIC DNA]</scope>
    <source>
        <strain evidence="2 3">BIOML-A7</strain>
    </source>
</reference>
<sequence length="546" mass="62925">MNEMNTVFFDKSKEIADNFLQSIAFLDDKAFGNNAVENIEHNNNQHAFDSFEISKAFAKERKVCAVYKPTINSDIENFKEISKKADVVILDWLIVLQNSVEENEDPTADADTDDPRGQYTKDIIKELVQYSGESSLKLIVIYTGEDILEEITQNVFDCISQFQQFEMKLHNCEVCSPNIRILVRAKSNGDGDDVRFKQRPHLLDKILSYEDLPSFVLNEFTFMTSGLLSDFALHSLTIIRNNSHKMLNLFSKELDAAFMGNRAILPVQSDSEDLLLKLFGDTISDLLHYSSISCKIQNELIDTWIDCNVNDEEFTINGKKIRRTKTLLKELIHSEKENLEERFDEFFKGSTLSKSDKKLFRESKSTELFLNLVHQNKADKINSDFAKLTHYKSLFLPQNVVPKLTLGTIIRSQSNNDSYYVCIQQRCDSVRLKKDEERKFLFLPLIKTENGKFHIITPDGDKLKLDKKSYSIKTIKFKCNCDEGEVKGIVSDQGKFIFKEIYEQGDTFEWILDLKDLHSQRIVTNYVSSLSRIGLDESEWLRIAGN</sequence>
<dbReference type="InterPro" id="IPR043834">
    <property type="entry name" value="REC"/>
</dbReference>
<dbReference type="AlphaFoldDB" id="A0A642KRX9"/>
<protein>
    <recommendedName>
        <fullName evidence="1">Response receiver domain-containing protein</fullName>
    </recommendedName>
</protein>
<evidence type="ECO:0000259" key="1">
    <source>
        <dbReference type="Pfam" id="PF19192"/>
    </source>
</evidence>
<comment type="caution">
    <text evidence="2">The sequence shown here is derived from an EMBL/GenBank/DDBJ whole genome shotgun (WGS) entry which is preliminary data.</text>
</comment>
<gene>
    <name evidence="2" type="ORF">F2Z29_05935</name>
</gene>
<dbReference type="Pfam" id="PF19192">
    <property type="entry name" value="Response_reg_2"/>
    <property type="match status" value="1"/>
</dbReference>
<evidence type="ECO:0000313" key="3">
    <source>
        <dbReference type="Proteomes" id="UP000436803"/>
    </source>
</evidence>
<proteinExistence type="predicted"/>
<dbReference type="Proteomes" id="UP000436803">
    <property type="component" value="Unassembled WGS sequence"/>
</dbReference>
<feature type="domain" description="Response receiver" evidence="1">
    <location>
        <begin position="19"/>
        <end position="189"/>
    </location>
</feature>
<name>A0A642KRX9_BACFG</name>
<dbReference type="EMBL" id="VWAW01000004">
    <property type="protein sequence ID" value="KAA5176095.1"/>
    <property type="molecule type" value="Genomic_DNA"/>
</dbReference>
<evidence type="ECO:0000313" key="2">
    <source>
        <dbReference type="EMBL" id="KAA5176095.1"/>
    </source>
</evidence>